<keyword evidence="3" id="KW-0378">Hydrolase</keyword>
<evidence type="ECO:0000256" key="4">
    <source>
        <dbReference type="ARBA" id="ARBA00023049"/>
    </source>
</evidence>
<accession>A0ABM0K3D6</accession>
<feature type="compositionally biased region" description="Basic residues" evidence="5">
    <location>
        <begin position="54"/>
        <end position="68"/>
    </location>
</feature>
<dbReference type="Pfam" id="PF08014">
    <property type="entry name" value="MATCAP"/>
    <property type="match status" value="1"/>
</dbReference>
<gene>
    <name evidence="7" type="primary">LOC101859436</name>
</gene>
<evidence type="ECO:0000256" key="2">
    <source>
        <dbReference type="ARBA" id="ARBA00022670"/>
    </source>
</evidence>
<dbReference type="SMART" id="SM01154">
    <property type="entry name" value="DUF1704"/>
    <property type="match status" value="1"/>
</dbReference>
<name>A0ABM0K3D6_APLCA</name>
<dbReference type="InterPro" id="IPR012548">
    <property type="entry name" value="MATCAP"/>
</dbReference>
<keyword evidence="6" id="KW-1185">Reference proteome</keyword>
<dbReference type="PANTHER" id="PTHR31817:SF0">
    <property type="entry name" value="CHROMOSOME UNDETERMINED SCAFFOLD_67, WHOLE GENOME SHOTGUN SEQUENCE"/>
    <property type="match status" value="1"/>
</dbReference>
<reference evidence="7" key="1">
    <citation type="submission" date="2025-08" db="UniProtKB">
        <authorList>
            <consortium name="RefSeq"/>
        </authorList>
    </citation>
    <scope>IDENTIFICATION</scope>
</reference>
<dbReference type="RefSeq" id="XP_005107828.1">
    <property type="nucleotide sequence ID" value="XM_005107771.3"/>
</dbReference>
<proteinExistence type="predicted"/>
<evidence type="ECO:0000256" key="3">
    <source>
        <dbReference type="ARBA" id="ARBA00022801"/>
    </source>
</evidence>
<dbReference type="GeneID" id="101859436"/>
<keyword evidence="2" id="KW-0645">Protease</keyword>
<evidence type="ECO:0000256" key="1">
    <source>
        <dbReference type="ARBA" id="ARBA00001947"/>
    </source>
</evidence>
<sequence length="475" mass="55269">MFYRRYRHSISNMERAGHITGGLNGSAKCVTLVTVETLNNKDQSQSLSFPNDKPRKKKKKKSTSKHRKSLSEVITVPHGSMLRDTSSLSDSDVKKKEDSKVKKLPNILSPGRLEELATPPPRQLSLPVHLVMKSNEKKKKLPLLAAIKPENEKSEKERFMRANFNYNPYFVYRGCVDDDVMDKFRDPSDKYIPHAILIMEKAISYFGTYETFEEVTGGRILSKSQIYSLVKKYLKNEELEDEVTLNLSEDMLSRGSMTRSKGKAMLNVRCVNLRECWAEGLLRHELGTHYLRSCNTRYQPWHSWRVRRDLGMGPINPTEEGLASLHSVLFRDRPYLWRAALLYYTTFMASRLSFKELFMDIEKFVYNPNVRWDYCLRAKRGQEDTSRPGCFCKDQVYLDGALQLLKRRRVLDFHLLVRLGKISYEDVDRECVTEIAQLENTRIPWFMNDLTIYRRQLDHIAYTNGLTDDVLSSAE</sequence>
<comment type="cofactor">
    <cofactor evidence="1">
        <name>Zn(2+)</name>
        <dbReference type="ChEBI" id="CHEBI:29105"/>
    </cofactor>
</comment>
<dbReference type="PANTHER" id="PTHR31817">
    <property type="match status" value="1"/>
</dbReference>
<evidence type="ECO:0000256" key="5">
    <source>
        <dbReference type="SAM" id="MobiDB-lite"/>
    </source>
</evidence>
<evidence type="ECO:0000313" key="7">
    <source>
        <dbReference type="RefSeq" id="XP_005107828.1"/>
    </source>
</evidence>
<evidence type="ECO:0000313" key="6">
    <source>
        <dbReference type="Proteomes" id="UP000694888"/>
    </source>
</evidence>
<protein>
    <submittedName>
        <fullName evidence="7">Uncharacterized protein KIAA0895</fullName>
    </submittedName>
</protein>
<organism evidence="6 7">
    <name type="scientific">Aplysia californica</name>
    <name type="common">California sea hare</name>
    <dbReference type="NCBI Taxonomy" id="6500"/>
    <lineage>
        <taxon>Eukaryota</taxon>
        <taxon>Metazoa</taxon>
        <taxon>Spiralia</taxon>
        <taxon>Lophotrochozoa</taxon>
        <taxon>Mollusca</taxon>
        <taxon>Gastropoda</taxon>
        <taxon>Heterobranchia</taxon>
        <taxon>Euthyneura</taxon>
        <taxon>Tectipleura</taxon>
        <taxon>Aplysiida</taxon>
        <taxon>Aplysioidea</taxon>
        <taxon>Aplysiidae</taxon>
        <taxon>Aplysia</taxon>
    </lineage>
</organism>
<keyword evidence="4" id="KW-0482">Metalloprotease</keyword>
<dbReference type="Proteomes" id="UP000694888">
    <property type="component" value="Unplaced"/>
</dbReference>
<feature type="region of interest" description="Disordered" evidence="5">
    <location>
        <begin position="42"/>
        <end position="99"/>
    </location>
</feature>